<comment type="caution">
    <text evidence="2">The sequence shown here is derived from an EMBL/GenBank/DDBJ whole genome shotgun (WGS) entry which is preliminary data.</text>
</comment>
<keyword evidence="1" id="KW-0472">Membrane</keyword>
<organism evidence="2 3">
    <name type="scientific">Legionella jordanis</name>
    <dbReference type="NCBI Taxonomy" id="456"/>
    <lineage>
        <taxon>Bacteria</taxon>
        <taxon>Pseudomonadati</taxon>
        <taxon>Pseudomonadota</taxon>
        <taxon>Gammaproteobacteria</taxon>
        <taxon>Legionellales</taxon>
        <taxon>Legionellaceae</taxon>
        <taxon>Legionella</taxon>
    </lineage>
</organism>
<dbReference type="OrthoDB" id="5654051at2"/>
<gene>
    <name evidence="2" type="ORF">Ljor_2462</name>
</gene>
<proteinExistence type="predicted"/>
<dbReference type="EMBL" id="LNYJ01000011">
    <property type="protein sequence ID" value="KTD18156.1"/>
    <property type="molecule type" value="Genomic_DNA"/>
</dbReference>
<accession>A0A0W0VDD1</accession>
<feature type="transmembrane region" description="Helical" evidence="1">
    <location>
        <begin position="149"/>
        <end position="171"/>
    </location>
</feature>
<dbReference type="RefSeq" id="WP_058471841.1">
    <property type="nucleotide sequence ID" value="NZ_CAAAIC010000001.1"/>
</dbReference>
<reference evidence="2 3" key="1">
    <citation type="submission" date="2015-11" db="EMBL/GenBank/DDBJ databases">
        <title>Genomic analysis of 38 Legionella species identifies large and diverse effector repertoires.</title>
        <authorList>
            <person name="Burstein D."/>
            <person name="Amaro F."/>
            <person name="Zusman T."/>
            <person name="Lifshitz Z."/>
            <person name="Cohen O."/>
            <person name="Gilbert J.A."/>
            <person name="Pupko T."/>
            <person name="Shuman H.A."/>
            <person name="Segal G."/>
        </authorList>
    </citation>
    <scope>NUCLEOTIDE SEQUENCE [LARGE SCALE GENOMIC DNA]</scope>
    <source>
        <strain evidence="2 3">BL-540</strain>
    </source>
</reference>
<dbReference type="Proteomes" id="UP000055035">
    <property type="component" value="Unassembled WGS sequence"/>
</dbReference>
<keyword evidence="1" id="KW-0812">Transmembrane</keyword>
<sequence length="214" mass="23987">MLFFTRLHFPAFSKNDIQKHIEKILNHPQTLSRNPEEYKKLLQLRAVVDKMSASLHQLKGIDSTVPWEMFELKALDLIKKRLNFQDLTRDDINSLRNAYEAGKVRLVNDKTINNLTSALFILSNSILALSAGMTMIAACAMTTGPIGMALLGVALAFIAAAVLVMTAYSIYVDARQLANKQFKEIEEMIEFVAPTEPSNLHSDLPTDQFSAQMN</sequence>
<evidence type="ECO:0000256" key="1">
    <source>
        <dbReference type="SAM" id="Phobius"/>
    </source>
</evidence>
<feature type="transmembrane region" description="Helical" evidence="1">
    <location>
        <begin position="119"/>
        <end position="143"/>
    </location>
</feature>
<dbReference type="STRING" id="456.Ljor_2462"/>
<evidence type="ECO:0000313" key="2">
    <source>
        <dbReference type="EMBL" id="KTD18156.1"/>
    </source>
</evidence>
<keyword evidence="3" id="KW-1185">Reference proteome</keyword>
<dbReference type="PATRIC" id="fig|456.5.peg.2649"/>
<keyword evidence="1" id="KW-1133">Transmembrane helix</keyword>
<evidence type="ECO:0000313" key="3">
    <source>
        <dbReference type="Proteomes" id="UP000055035"/>
    </source>
</evidence>
<protein>
    <submittedName>
        <fullName evidence="2">Uncharacterized protein</fullName>
    </submittedName>
</protein>
<name>A0A0W0VDD1_9GAMM</name>
<dbReference type="AlphaFoldDB" id="A0A0W0VDD1"/>